<evidence type="ECO:0000259" key="1">
    <source>
        <dbReference type="Pfam" id="PF08818"/>
    </source>
</evidence>
<evidence type="ECO:0000313" key="2">
    <source>
        <dbReference type="EMBL" id="MCC4213595.1"/>
    </source>
</evidence>
<keyword evidence="3" id="KW-1185">Reference proteome</keyword>
<feature type="domain" description="YdhG-like" evidence="1">
    <location>
        <begin position="20"/>
        <end position="115"/>
    </location>
</feature>
<dbReference type="EMBL" id="JAJGMW010000016">
    <property type="protein sequence ID" value="MCC4213595.1"/>
    <property type="molecule type" value="Genomic_DNA"/>
</dbReference>
<comment type="caution">
    <text evidence="2">The sequence shown here is derived from an EMBL/GenBank/DDBJ whole genome shotgun (WGS) entry which is preliminary data.</text>
</comment>
<gene>
    <name evidence="2" type="ORF">LLW17_12765</name>
</gene>
<dbReference type="RefSeq" id="WP_228230673.1">
    <property type="nucleotide sequence ID" value="NZ_JAJGMW010000016.1"/>
</dbReference>
<evidence type="ECO:0000313" key="3">
    <source>
        <dbReference type="Proteomes" id="UP001197770"/>
    </source>
</evidence>
<sequence>MEQLNKKVTEYIRNSEDFAKPILEHWRQLVHETCPNVDEAIKWGIPHFDYKGDFMYVMASYKNHCSFSFIKAELMKDKRLKENKNLKPIQRFLGKITSLSDLPSDKEFVGFLKEAMILNDKGIKVVAKKSDKPKVIETPDYFVEKLATNLKAKEIFETKSDSFRKNYLIWITDAKTESTRNKRIEQSLEWIAEGKDRFWKYAK</sequence>
<protein>
    <submittedName>
        <fullName evidence="2">YdeI/OmpD-associated family protein</fullName>
    </submittedName>
</protein>
<name>A0ABS8GVA6_9FLAO</name>
<dbReference type="SUPFAM" id="SSF159888">
    <property type="entry name" value="YdhG-like"/>
    <property type="match status" value="1"/>
</dbReference>
<proteinExistence type="predicted"/>
<dbReference type="Gene3D" id="3.90.1150.200">
    <property type="match status" value="1"/>
</dbReference>
<dbReference type="Pfam" id="PF08818">
    <property type="entry name" value="DUF1801"/>
    <property type="match status" value="1"/>
</dbReference>
<dbReference type="Pfam" id="PF13376">
    <property type="entry name" value="OmdA"/>
    <property type="match status" value="1"/>
</dbReference>
<dbReference type="Proteomes" id="UP001197770">
    <property type="component" value="Unassembled WGS sequence"/>
</dbReference>
<reference evidence="2 3" key="1">
    <citation type="submission" date="2021-11" db="EMBL/GenBank/DDBJ databases">
        <title>Seasonal and diel survey of microbial diversity of the Tyrrhenian coast.</title>
        <authorList>
            <person name="Gattoni G."/>
            <person name="Corral P."/>
        </authorList>
    </citation>
    <scope>NUCLEOTIDE SEQUENCE [LARGE SCALE GENOMIC DNA]</scope>
    <source>
        <strain evidence="2 3">Mr9</strain>
    </source>
</reference>
<dbReference type="InterPro" id="IPR014922">
    <property type="entry name" value="YdhG-like"/>
</dbReference>
<accession>A0ABS8GVA6</accession>
<organism evidence="2 3">
    <name type="scientific">Leeuwenhoekiella parthenopeia</name>
    <dbReference type="NCBI Taxonomy" id="2890320"/>
    <lineage>
        <taxon>Bacteria</taxon>
        <taxon>Pseudomonadati</taxon>
        <taxon>Bacteroidota</taxon>
        <taxon>Flavobacteriia</taxon>
        <taxon>Flavobacteriales</taxon>
        <taxon>Flavobacteriaceae</taxon>
        <taxon>Leeuwenhoekiella</taxon>
    </lineage>
</organism>